<dbReference type="Proteomes" id="UP001319180">
    <property type="component" value="Unassembled WGS sequence"/>
</dbReference>
<keyword evidence="3" id="KW-1185">Reference proteome</keyword>
<evidence type="ECO:0000256" key="1">
    <source>
        <dbReference type="SAM" id="SignalP"/>
    </source>
</evidence>
<name>A0AAP2D6P7_9BACT</name>
<accession>A0AAP2D6P7</accession>
<gene>
    <name evidence="2" type="ORF">KK078_03340</name>
</gene>
<dbReference type="AlphaFoldDB" id="A0AAP2D6P7"/>
<feature type="signal peptide" evidence="1">
    <location>
        <begin position="1"/>
        <end position="21"/>
    </location>
</feature>
<keyword evidence="1" id="KW-0732">Signal</keyword>
<comment type="caution">
    <text evidence="2">The sequence shown here is derived from an EMBL/GenBank/DDBJ whole genome shotgun (WGS) entry which is preliminary data.</text>
</comment>
<reference evidence="2 3" key="1">
    <citation type="submission" date="2021-05" db="EMBL/GenBank/DDBJ databases">
        <title>A Polyphasic approach of four new species of the genus Ohtaekwangia: Ohtaekwangia histidinii sp. nov., Ohtaekwangia cretensis sp. nov., Ohtaekwangia indiensis sp. nov., Ohtaekwangia reichenbachii sp. nov. from diverse environment.</title>
        <authorList>
            <person name="Octaviana S."/>
        </authorList>
    </citation>
    <scope>NUCLEOTIDE SEQUENCE [LARGE SCALE GENOMIC DNA]</scope>
    <source>
        <strain evidence="2 3">PWU37</strain>
    </source>
</reference>
<sequence length="509" mass="56653">MNSKCLIILPIAVLMCYCAVAQKMEKRIIHAKTSVDVNLDKAVSDKLAGLDTTKLLTFINDIGVPAMGRAGTFNDWWKSKIEKQMLKRQAIFVFTNVNPKQTDKIADLLLVKQDIEAYTEAILVEIQKYDAMPILSAKRAIAVIDGELARINQESQRAPYQTVRADIVKHIDVSLGQTTRDSAAEAISALIETLSDVRAFQIEKYKELYTLIYNTTETTNTAILHSTDGRTWDEDLVACDKILMVLIDGSGKLAAANFYAETQKSVVLQEFNDVIGIVKDAGILSMGPAGKVGLATMTAKATFIELEKKKMNAPVNVVALFPGEDANGEAKNDTVKIKIKEKVNLSFRVGVSSALIDRKMFKIDNKQLVIELDSADKEEWKQHLILTFNLNPWYRTGDYSPEMFKYDKENSFLRRLSVFVGMNLSLAPLDNIYLGAAYDLSKNFTINGGATWNNTIQSGKIDIGEITSVKDALKLSNKKYGDAKWFFALTFRPAVISDLLGLKKDSDED</sequence>
<feature type="chain" id="PRO_5042955932" evidence="1">
    <location>
        <begin position="22"/>
        <end position="509"/>
    </location>
</feature>
<organism evidence="2 3">
    <name type="scientific">Dawidia soli</name>
    <dbReference type="NCBI Taxonomy" id="2782352"/>
    <lineage>
        <taxon>Bacteria</taxon>
        <taxon>Pseudomonadati</taxon>
        <taxon>Bacteroidota</taxon>
        <taxon>Cytophagia</taxon>
        <taxon>Cytophagales</taxon>
        <taxon>Chryseotaleaceae</taxon>
        <taxon>Dawidia</taxon>
    </lineage>
</organism>
<evidence type="ECO:0000313" key="2">
    <source>
        <dbReference type="EMBL" id="MBT1685571.1"/>
    </source>
</evidence>
<evidence type="ECO:0000313" key="3">
    <source>
        <dbReference type="Proteomes" id="UP001319180"/>
    </source>
</evidence>
<proteinExistence type="predicted"/>
<dbReference type="EMBL" id="JAHESC010000003">
    <property type="protein sequence ID" value="MBT1685571.1"/>
    <property type="molecule type" value="Genomic_DNA"/>
</dbReference>
<protein>
    <submittedName>
        <fullName evidence="2">Uncharacterized protein</fullName>
    </submittedName>
</protein>